<dbReference type="AlphaFoldDB" id="A0AAV4TI53"/>
<comment type="caution">
    <text evidence="1">The sequence shown here is derived from an EMBL/GenBank/DDBJ whole genome shotgun (WGS) entry which is preliminary data.</text>
</comment>
<organism evidence="1 2">
    <name type="scientific">Caerostris extrusa</name>
    <name type="common">Bark spider</name>
    <name type="synonym">Caerostris bankana</name>
    <dbReference type="NCBI Taxonomy" id="172846"/>
    <lineage>
        <taxon>Eukaryota</taxon>
        <taxon>Metazoa</taxon>
        <taxon>Ecdysozoa</taxon>
        <taxon>Arthropoda</taxon>
        <taxon>Chelicerata</taxon>
        <taxon>Arachnida</taxon>
        <taxon>Araneae</taxon>
        <taxon>Araneomorphae</taxon>
        <taxon>Entelegynae</taxon>
        <taxon>Araneoidea</taxon>
        <taxon>Araneidae</taxon>
        <taxon>Caerostris</taxon>
    </lineage>
</organism>
<reference evidence="1 2" key="1">
    <citation type="submission" date="2021-06" db="EMBL/GenBank/DDBJ databases">
        <title>Caerostris extrusa draft genome.</title>
        <authorList>
            <person name="Kono N."/>
            <person name="Arakawa K."/>
        </authorList>
    </citation>
    <scope>NUCLEOTIDE SEQUENCE [LARGE SCALE GENOMIC DNA]</scope>
</reference>
<gene>
    <name evidence="1" type="ORF">CEXT_790271</name>
</gene>
<dbReference type="EMBL" id="BPLR01011354">
    <property type="protein sequence ID" value="GIY46035.1"/>
    <property type="molecule type" value="Genomic_DNA"/>
</dbReference>
<name>A0AAV4TI53_CAEEX</name>
<accession>A0AAV4TI53</accession>
<protein>
    <submittedName>
        <fullName evidence="1">Uncharacterized protein</fullName>
    </submittedName>
</protein>
<evidence type="ECO:0000313" key="1">
    <source>
        <dbReference type="EMBL" id="GIY46035.1"/>
    </source>
</evidence>
<dbReference type="Proteomes" id="UP001054945">
    <property type="component" value="Unassembled WGS sequence"/>
</dbReference>
<keyword evidence="2" id="KW-1185">Reference proteome</keyword>
<proteinExistence type="predicted"/>
<evidence type="ECO:0000313" key="2">
    <source>
        <dbReference type="Proteomes" id="UP001054945"/>
    </source>
</evidence>
<sequence>MSLSLRSWKVVKQHIPLIKFRKGGNEIPGINQNQTSHSQSLGVSSSRSQKDLQLMIPNCQLDILESLCLKLKWNL</sequence>